<sequence length="474" mass="52092">MNTFVNTIDSSTLGERILAAGITASNNTRVSHLNNNDLIIGPSGAGKTRGYVKPNLLQMNESVIVTDTKGNLVSEIGPVLASHGYRVVCVDFTDLAGWGPSPVCNTPGTRMIGYNPLDFIRTNPDGEFNEQDVVAIASAISPVENNKDPFWDQAGAMYLSAFIAYTMQCLPKKEQNLAIVQRMVSVMNEGSIPVMMDEMCQIDPQGMTARRWRAIQASQRADKMDSSIRGILESKLAPMAFRGATGMFTRSERIDFAKLGRGHWAVFVNVSDTDRSMDRMVNLFYTQALQQLCRFADTQCEGNRLPVPVRMYLDDFATNCRIPDFDKVIAVIRSRGISVSVILQSLTQLESMYGAATAASIANNCDHWLYLGGQDTDTARQISLRIGCDPGEVMRMPLDRIYVFERGCEPELAAPYDITTHPLYGETPEGRRVTRAAEDTVAAAERILAGAARQGAVAGLDRRNNFGPETGRGY</sequence>
<dbReference type="Pfam" id="PF02534">
    <property type="entry name" value="T4SS-DNA_transf"/>
    <property type="match status" value="1"/>
</dbReference>
<evidence type="ECO:0000313" key="10">
    <source>
        <dbReference type="Proteomes" id="UP000663067"/>
    </source>
</evidence>
<accession>A0A2N5ISI3</accession>
<keyword evidence="3" id="KW-1003">Cell membrane</keyword>
<protein>
    <submittedName>
        <fullName evidence="7">Type IV secretory pathway, VirD4 component</fullName>
    </submittedName>
    <submittedName>
        <fullName evidence="8">Type IV secretory system conjugative DNA transfer family protein</fullName>
    </submittedName>
</protein>
<reference evidence="8 10" key="2">
    <citation type="submission" date="2021-03" db="EMBL/GenBank/DDBJ databases">
        <title>Genome sequencing of Bifidobacterium imperatoris JCM 32708.</title>
        <authorList>
            <person name="Kim J."/>
        </authorList>
    </citation>
    <scope>NUCLEOTIDE SEQUENCE [LARGE SCALE GENOMIC DNA]</scope>
    <source>
        <strain evidence="8 10">JCM 32708</strain>
    </source>
</reference>
<evidence type="ECO:0000256" key="3">
    <source>
        <dbReference type="ARBA" id="ARBA00022475"/>
    </source>
</evidence>
<dbReference type="PANTHER" id="PTHR37937">
    <property type="entry name" value="CONJUGATIVE TRANSFER: DNA TRANSPORT"/>
    <property type="match status" value="1"/>
</dbReference>
<dbReference type="InterPro" id="IPR027417">
    <property type="entry name" value="P-loop_NTPase"/>
</dbReference>
<name>A0A2N5ISI3_9BIFI</name>
<dbReference type="InterPro" id="IPR003688">
    <property type="entry name" value="TraG/VirD4"/>
</dbReference>
<keyword evidence="5" id="KW-1133">Transmembrane helix</keyword>
<dbReference type="NCBIfam" id="NF045973">
    <property type="entry name" value="conju_CD1115"/>
    <property type="match status" value="1"/>
</dbReference>
<proteinExistence type="inferred from homology"/>
<keyword evidence="6" id="KW-0472">Membrane</keyword>
<dbReference type="PANTHER" id="PTHR37937:SF1">
    <property type="entry name" value="CONJUGATIVE TRANSFER: DNA TRANSPORT"/>
    <property type="match status" value="1"/>
</dbReference>
<organism evidence="7 9">
    <name type="scientific">Bifidobacterium imperatoris</name>
    <dbReference type="NCBI Taxonomy" id="2020965"/>
    <lineage>
        <taxon>Bacteria</taxon>
        <taxon>Bacillati</taxon>
        <taxon>Actinomycetota</taxon>
        <taxon>Actinomycetes</taxon>
        <taxon>Bifidobacteriales</taxon>
        <taxon>Bifidobacteriaceae</taxon>
        <taxon>Bifidobacterium</taxon>
    </lineage>
</organism>
<dbReference type="EMBL" id="NMWV01000012">
    <property type="protein sequence ID" value="PLS24915.1"/>
    <property type="molecule type" value="Genomic_DNA"/>
</dbReference>
<dbReference type="EMBL" id="CP071591">
    <property type="protein sequence ID" value="QSY56862.1"/>
    <property type="molecule type" value="Genomic_DNA"/>
</dbReference>
<dbReference type="GO" id="GO:0005886">
    <property type="term" value="C:plasma membrane"/>
    <property type="evidence" value="ECO:0007669"/>
    <property type="project" value="UniProtKB-SubCell"/>
</dbReference>
<dbReference type="Proteomes" id="UP000663067">
    <property type="component" value="Chromosome"/>
</dbReference>
<reference evidence="7 9" key="1">
    <citation type="submission" date="2017-07" db="EMBL/GenBank/DDBJ databases">
        <title>Bifidobacterium novel species.</title>
        <authorList>
            <person name="Lugli G.A."/>
            <person name="Milani C."/>
            <person name="Duranti S."/>
            <person name="Mangifesta M."/>
        </authorList>
    </citation>
    <scope>NUCLEOTIDE SEQUENCE [LARGE SCALE GENOMIC DNA]</scope>
    <source>
        <strain evidence="7 9">45</strain>
    </source>
</reference>
<dbReference type="Gene3D" id="3.40.50.300">
    <property type="entry name" value="P-loop containing nucleotide triphosphate hydrolases"/>
    <property type="match status" value="1"/>
</dbReference>
<dbReference type="SUPFAM" id="SSF52540">
    <property type="entry name" value="P-loop containing nucleoside triphosphate hydrolases"/>
    <property type="match status" value="1"/>
</dbReference>
<dbReference type="RefSeq" id="WP_101625726.1">
    <property type="nucleotide sequence ID" value="NZ_CP071591.1"/>
</dbReference>
<evidence type="ECO:0000256" key="6">
    <source>
        <dbReference type="ARBA" id="ARBA00023136"/>
    </source>
</evidence>
<evidence type="ECO:0000256" key="4">
    <source>
        <dbReference type="ARBA" id="ARBA00022692"/>
    </source>
</evidence>
<evidence type="ECO:0000256" key="2">
    <source>
        <dbReference type="ARBA" id="ARBA00008806"/>
    </source>
</evidence>
<evidence type="ECO:0000256" key="1">
    <source>
        <dbReference type="ARBA" id="ARBA00004651"/>
    </source>
</evidence>
<comment type="similarity">
    <text evidence="2">Belongs to the VirD4/TraG family.</text>
</comment>
<keyword evidence="10" id="KW-1185">Reference proteome</keyword>
<keyword evidence="4" id="KW-0812">Transmembrane</keyword>
<evidence type="ECO:0000256" key="5">
    <source>
        <dbReference type="ARBA" id="ARBA00022989"/>
    </source>
</evidence>
<dbReference type="Proteomes" id="UP000234855">
    <property type="component" value="Unassembled WGS sequence"/>
</dbReference>
<evidence type="ECO:0000313" key="8">
    <source>
        <dbReference type="EMBL" id="QSY56862.1"/>
    </source>
</evidence>
<dbReference type="AlphaFoldDB" id="A0A2N5ISI3"/>
<gene>
    <name evidence="8" type="ORF">BLI708_06135</name>
    <name evidence="7" type="ORF">Tam1G_1054</name>
</gene>
<evidence type="ECO:0000313" key="9">
    <source>
        <dbReference type="Proteomes" id="UP000234855"/>
    </source>
</evidence>
<evidence type="ECO:0000313" key="7">
    <source>
        <dbReference type="EMBL" id="PLS24915.1"/>
    </source>
</evidence>
<comment type="subcellular location">
    <subcellularLocation>
        <location evidence="1">Cell membrane</location>
        <topology evidence="1">Multi-pass membrane protein</topology>
    </subcellularLocation>
</comment>
<dbReference type="CDD" id="cd01127">
    <property type="entry name" value="TrwB_TraG_TraD_VirD4"/>
    <property type="match status" value="1"/>
</dbReference>
<dbReference type="InterPro" id="IPR051539">
    <property type="entry name" value="T4SS-coupling_protein"/>
</dbReference>